<accession>A0ABY7RHJ7</accession>
<name>A0ABY7RHJ7_9PSED</name>
<dbReference type="InterPro" id="IPR050204">
    <property type="entry name" value="AraC_XylS_family_regulators"/>
</dbReference>
<dbReference type="SMART" id="SM00342">
    <property type="entry name" value="HTH_ARAC"/>
    <property type="match status" value="1"/>
</dbReference>
<keyword evidence="8" id="KW-1185">Reference proteome</keyword>
<dbReference type="PROSITE" id="PS00041">
    <property type="entry name" value="HTH_ARAC_FAMILY_1"/>
    <property type="match status" value="1"/>
</dbReference>
<evidence type="ECO:0000313" key="7">
    <source>
        <dbReference type="EMBL" id="WCI02439.1"/>
    </source>
</evidence>
<gene>
    <name evidence="7" type="ORF">PMC74_11350</name>
</gene>
<dbReference type="EMBL" id="CP116669">
    <property type="protein sequence ID" value="WCI02439.1"/>
    <property type="molecule type" value="Genomic_DNA"/>
</dbReference>
<dbReference type="InterPro" id="IPR018060">
    <property type="entry name" value="HTH_AraC"/>
</dbReference>
<dbReference type="SUPFAM" id="SSF52317">
    <property type="entry name" value="Class I glutamine amidotransferase-like"/>
    <property type="match status" value="1"/>
</dbReference>
<dbReference type="PANTHER" id="PTHR46796">
    <property type="entry name" value="HTH-TYPE TRANSCRIPTIONAL ACTIVATOR RHAS-RELATED"/>
    <property type="match status" value="1"/>
</dbReference>
<evidence type="ECO:0000313" key="8">
    <source>
        <dbReference type="Proteomes" id="UP001214301"/>
    </source>
</evidence>
<keyword evidence="3" id="KW-0238">DNA-binding</keyword>
<reference evidence="7 8" key="1">
    <citation type="journal article" date="2020" name="Front. Microbiol.">
        <title>Toward Biorecycling: Isolation of a Soil Bacterium That Grows on a Polyurethane Oligomer and Monomer.</title>
        <authorList>
            <person name="Espinosa M.J.C."/>
            <person name="Blanco A.C."/>
            <person name="Schmidgall T."/>
            <person name="Atanasoff-Kardjalieff A.K."/>
            <person name="Kappelmeyer U."/>
            <person name="Tischler D."/>
            <person name="Pieper D.H."/>
            <person name="Heipieper H.J."/>
            <person name="Eberlein C."/>
        </authorList>
    </citation>
    <scope>NUCLEOTIDE SEQUENCE [LARGE SCALE GENOMIC DNA]</scope>
    <source>
        <strain evidence="7 8">TDA1</strain>
    </source>
</reference>
<evidence type="ECO:0000256" key="5">
    <source>
        <dbReference type="ARBA" id="ARBA00037345"/>
    </source>
</evidence>
<dbReference type="InterPro" id="IPR009057">
    <property type="entry name" value="Homeodomain-like_sf"/>
</dbReference>
<dbReference type="SUPFAM" id="SSF46689">
    <property type="entry name" value="Homeodomain-like"/>
    <property type="match status" value="2"/>
</dbReference>
<dbReference type="PROSITE" id="PS01124">
    <property type="entry name" value="HTH_ARAC_FAMILY_2"/>
    <property type="match status" value="1"/>
</dbReference>
<dbReference type="InterPro" id="IPR018062">
    <property type="entry name" value="HTH_AraC-typ_CS"/>
</dbReference>
<evidence type="ECO:0000259" key="6">
    <source>
        <dbReference type="PROSITE" id="PS01124"/>
    </source>
</evidence>
<evidence type="ECO:0000256" key="1">
    <source>
        <dbReference type="ARBA" id="ARBA00004496"/>
    </source>
</evidence>
<dbReference type="Gene3D" id="3.40.50.880">
    <property type="match status" value="1"/>
</dbReference>
<evidence type="ECO:0000256" key="3">
    <source>
        <dbReference type="ARBA" id="ARBA00023125"/>
    </source>
</evidence>
<comment type="function">
    <text evidence="5">Regulatory protein of the TOL plasmid xyl operons. XylS activates the xylXYZLTEGFJQKIH operon required for the degradation of toluene, m-xylene and p-xylene.</text>
</comment>
<keyword evidence="4" id="KW-0804">Transcription</keyword>
<dbReference type="InterPro" id="IPR029062">
    <property type="entry name" value="Class_I_gatase-like"/>
</dbReference>
<sequence>MKSLSTGFSATFADRNLQYTRPGGTSPTLSKVGFLLLDNFSLPCFTQALDVLVTANVIRPGSIRIHTFSHNHAEVMSDLSIPIRPDTPLTDIRLADLDLIIICGGLRSPRTVPVWINTLLLKLANLPITLGGLWNGAWYLGRAGLLDGYRCAIHPEQRLALSEGSPHASVTLDSLVLDRDRVTAATPAGAFQMMIKWLEKCAGRTLADAVIDLLDYDQSRIRSIETTHTKKLTGRLRELVKLMEANLEDPLDPVQLSRCVGLSRRQMERLFQGQLSTTPQKYYLELRITEARRLIQNSKSSLMDVALACGFVSSSHFSRNYSRLFGYPPSKELRYEL</sequence>
<dbReference type="RefSeq" id="WP_156311543.1">
    <property type="nucleotide sequence ID" value="NZ_CP116669.1"/>
</dbReference>
<dbReference type="Pfam" id="PF12833">
    <property type="entry name" value="HTH_18"/>
    <property type="match status" value="1"/>
</dbReference>
<feature type="domain" description="HTH araC/xylS-type" evidence="6">
    <location>
        <begin position="237"/>
        <end position="335"/>
    </location>
</feature>
<evidence type="ECO:0000256" key="2">
    <source>
        <dbReference type="ARBA" id="ARBA00023015"/>
    </source>
</evidence>
<dbReference type="Gene3D" id="1.10.10.60">
    <property type="entry name" value="Homeodomain-like"/>
    <property type="match status" value="1"/>
</dbReference>
<dbReference type="InterPro" id="IPR002818">
    <property type="entry name" value="DJ-1/PfpI"/>
</dbReference>
<evidence type="ECO:0000256" key="4">
    <source>
        <dbReference type="ARBA" id="ARBA00023163"/>
    </source>
</evidence>
<protein>
    <submittedName>
        <fullName evidence="7">GlxA family transcriptional regulator</fullName>
    </submittedName>
</protein>
<organism evidence="7 8">
    <name type="scientific">Pseudomonas capeferrum</name>
    <dbReference type="NCBI Taxonomy" id="1495066"/>
    <lineage>
        <taxon>Bacteria</taxon>
        <taxon>Pseudomonadati</taxon>
        <taxon>Pseudomonadota</taxon>
        <taxon>Gammaproteobacteria</taxon>
        <taxon>Pseudomonadales</taxon>
        <taxon>Pseudomonadaceae</taxon>
        <taxon>Pseudomonas</taxon>
    </lineage>
</organism>
<comment type="subcellular location">
    <subcellularLocation>
        <location evidence="1">Cytoplasm</location>
    </subcellularLocation>
</comment>
<dbReference type="Proteomes" id="UP001214301">
    <property type="component" value="Chromosome"/>
</dbReference>
<keyword evidence="2" id="KW-0805">Transcription regulation</keyword>
<dbReference type="Pfam" id="PF01965">
    <property type="entry name" value="DJ-1_PfpI"/>
    <property type="match status" value="1"/>
</dbReference>
<proteinExistence type="predicted"/>
<dbReference type="CDD" id="cd03136">
    <property type="entry name" value="GATase1_AraC_ArgR_like"/>
    <property type="match status" value="1"/>
</dbReference>